<accession>A0ABU2GVW4</accession>
<reference evidence="1 2" key="1">
    <citation type="submission" date="2023-08" db="EMBL/GenBank/DDBJ databases">
        <title>Bioegradation of LLDPE and BLDPE plastic by marine bacteria from coast plastic debris.</title>
        <authorList>
            <person name="Rong Z."/>
        </authorList>
    </citation>
    <scope>NUCLEOTIDE SEQUENCE [LARGE SCALE GENOMIC DNA]</scope>
    <source>
        <strain evidence="1 2">Z-2</strain>
    </source>
</reference>
<comment type="caution">
    <text evidence="1">The sequence shown here is derived from an EMBL/GenBank/DDBJ whole genome shotgun (WGS) entry which is preliminary data.</text>
</comment>
<protein>
    <submittedName>
        <fullName evidence="1">Uncharacterized protein</fullName>
    </submittedName>
</protein>
<dbReference type="Proteomes" id="UP001265083">
    <property type="component" value="Unassembled WGS sequence"/>
</dbReference>
<proteinExistence type="predicted"/>
<dbReference type="RefSeq" id="WP_310951272.1">
    <property type="nucleotide sequence ID" value="NZ_JAVLUS010000013.1"/>
</dbReference>
<gene>
    <name evidence="1" type="ORF">RD149_16045</name>
</gene>
<organism evidence="1 2">
    <name type="scientific">Gordonia westfalica</name>
    <dbReference type="NCBI Taxonomy" id="158898"/>
    <lineage>
        <taxon>Bacteria</taxon>
        <taxon>Bacillati</taxon>
        <taxon>Actinomycetota</taxon>
        <taxon>Actinomycetes</taxon>
        <taxon>Mycobacteriales</taxon>
        <taxon>Gordoniaceae</taxon>
        <taxon>Gordonia</taxon>
    </lineage>
</organism>
<dbReference type="SUPFAM" id="SSF50022">
    <property type="entry name" value="ISP domain"/>
    <property type="match status" value="1"/>
</dbReference>
<evidence type="ECO:0000313" key="2">
    <source>
        <dbReference type="Proteomes" id="UP001265083"/>
    </source>
</evidence>
<dbReference type="InterPro" id="IPR036922">
    <property type="entry name" value="Rieske_2Fe-2S_sf"/>
</dbReference>
<sequence>MSVMVDLGLPSAAEDSRQVWSRSWVAAGVADLIPEVGDILPATIGDHGVHVTREPSGELVAGYNALQQGSCWNLPAQCGNGSKVACAYVSCGHARDGGVVRNRDGRSALVRQLLGTRPSRRVQLPMTVLGPVLLVGLDPQESVDEQMPGFREMLEGVPDGAGFVGHIRLELLCNWRDLADEAAAALGAVGRFADADTVGGARLTAPWGPVTMWHGAPNLVLVRSADELAVITAKPVNQARIEVAVACYSIGTASSTDGAARWQALLAGRRPGSSAPEIESAGAWA</sequence>
<evidence type="ECO:0000313" key="1">
    <source>
        <dbReference type="EMBL" id="MDS1115272.1"/>
    </source>
</evidence>
<keyword evidence="2" id="KW-1185">Reference proteome</keyword>
<name>A0ABU2GVW4_9ACTN</name>
<dbReference type="EMBL" id="JAVLUS010000013">
    <property type="protein sequence ID" value="MDS1115272.1"/>
    <property type="molecule type" value="Genomic_DNA"/>
</dbReference>
<dbReference type="Gene3D" id="2.102.10.10">
    <property type="entry name" value="Rieske [2Fe-2S] iron-sulphur domain"/>
    <property type="match status" value="1"/>
</dbReference>